<protein>
    <submittedName>
        <fullName evidence="1">Uncharacterized protein</fullName>
    </submittedName>
</protein>
<sequence length="99" mass="11613">MPQTRNERPFTRHKDKPYSMRKQHLFLSVRVATPQWLEISRHLKRIDTPIPNAGLTMRYSARFTTKVTVFTASLHAAEPNFLSSSRANFHSRGRSRYVK</sequence>
<organism evidence="1 2">
    <name type="scientific">Trypanosoma brucei gambiense (strain MHOM/CI/86/DAL972)</name>
    <dbReference type="NCBI Taxonomy" id="679716"/>
    <lineage>
        <taxon>Eukaryota</taxon>
        <taxon>Discoba</taxon>
        <taxon>Euglenozoa</taxon>
        <taxon>Kinetoplastea</taxon>
        <taxon>Metakinetoplastina</taxon>
        <taxon>Trypanosomatida</taxon>
        <taxon>Trypanosomatidae</taxon>
        <taxon>Trypanosoma</taxon>
    </lineage>
</organism>
<dbReference type="KEGG" id="tbg:TbgDal_VIII1260"/>
<dbReference type="RefSeq" id="XP_011775453.1">
    <property type="nucleotide sequence ID" value="XM_011777151.1"/>
</dbReference>
<gene>
    <name evidence="1" type="ORF">TbgDal_VIII1260</name>
</gene>
<accession>C9ZUT8</accession>
<dbReference type="Proteomes" id="UP000002316">
    <property type="component" value="Chromosome 8"/>
</dbReference>
<dbReference type="GeneID" id="23863285"/>
<dbReference type="EMBL" id="FN554971">
    <property type="protein sequence ID" value="CBH13176.1"/>
    <property type="molecule type" value="Genomic_DNA"/>
</dbReference>
<evidence type="ECO:0000313" key="1">
    <source>
        <dbReference type="EMBL" id="CBH13176.1"/>
    </source>
</evidence>
<proteinExistence type="predicted"/>
<dbReference type="AlphaFoldDB" id="C9ZUT8"/>
<name>C9ZUT8_TRYB9</name>
<evidence type="ECO:0000313" key="2">
    <source>
        <dbReference type="Proteomes" id="UP000002316"/>
    </source>
</evidence>
<reference evidence="2" key="1">
    <citation type="journal article" date="2010" name="PLoS Negl. Trop. Dis.">
        <title>The genome sequence of Trypanosoma brucei gambiense, causative agent of chronic human african trypanosomiasis.</title>
        <authorList>
            <person name="Jackson A.P."/>
            <person name="Sanders M."/>
            <person name="Berry A."/>
            <person name="McQuillan J."/>
            <person name="Aslett M.A."/>
            <person name="Quail M.A."/>
            <person name="Chukualim B."/>
            <person name="Capewell P."/>
            <person name="MacLeod A."/>
            <person name="Melville S.E."/>
            <person name="Gibson W."/>
            <person name="Barry J.D."/>
            <person name="Berriman M."/>
            <person name="Hertz-Fowler C."/>
        </authorList>
    </citation>
    <scope>NUCLEOTIDE SEQUENCE [LARGE SCALE GENOMIC DNA]</scope>
    <source>
        <strain evidence="2">MHOM/CI/86/DAL972</strain>
    </source>
</reference>